<accession>A0A2V2YT41</accession>
<evidence type="ECO:0000259" key="7">
    <source>
        <dbReference type="Pfam" id="PF01432"/>
    </source>
</evidence>
<keyword evidence="5 6" id="KW-0482">Metalloprotease</keyword>
<sequence>MSHTYPMTWELESIYPGGSSSTAFKEELAGMERDIEALTKSLNEAETAGEQAPFQIQALLTAWTEAIQSITLRLRESDSFVACLMAQNMKDGGANGLNDRVKTISARLLGALTKFDASIAAVADDVWNTWLAEGPAGSAAFALAERREATKEKMAPELEALAGDLAVDGYHGWGELYNTIVSRAKFTVTEPDGSTRVLSAGQMHNRLSDGDRAVRETAMAEWEREWSDLGELTADSLNRLSGFRLKLYERRGWANVLKEPLAMNRMTEATLNAMWSAVEEGKPQLVRYLNRKAELLGIEKLDWHDVEAPIGSAAKTVPYDEAAAFIVERFRQFSPDMADFAQMAFRDGWIEAEDRAGKRPGGFCTSLPKSEQTRIFMTYSGTASNVSTLAHELGHAYHQHVMNDLPPLAQDYAMNVAETASTFAEMLVSDAAVKMTEDGEERLALLEDKIQRAVAFFMNIHARFLFETRFYAKRSEGLVTAEELSELMEAAQREAFSDQLGAVHPSFWASKLHFYLTDVPFYNFPYTFGFLFSSGIYARALQEGPAFADRYVALLRDTGRMTVEELARKHLGVDLEQPDFWREAVALTTEDVEQFLSMTASK</sequence>
<keyword evidence="1 6" id="KW-0645">Protease</keyword>
<keyword evidence="3 6" id="KW-0378">Hydrolase</keyword>
<proteinExistence type="inferred from homology"/>
<dbReference type="EMBL" id="QGTQ01000009">
    <property type="protein sequence ID" value="PWW02543.1"/>
    <property type="molecule type" value="Genomic_DNA"/>
</dbReference>
<organism evidence="9 10">
    <name type="scientific">Paenibacillus cellulosilyticus</name>
    <dbReference type="NCBI Taxonomy" id="375489"/>
    <lineage>
        <taxon>Bacteria</taxon>
        <taxon>Bacillati</taxon>
        <taxon>Bacillota</taxon>
        <taxon>Bacilli</taxon>
        <taxon>Bacillales</taxon>
        <taxon>Paenibacillaceae</taxon>
        <taxon>Paenibacillus</taxon>
    </lineage>
</organism>
<dbReference type="InterPro" id="IPR011977">
    <property type="entry name" value="Pept_M3B_clade3"/>
</dbReference>
<dbReference type="AlphaFoldDB" id="A0A2V2YT41"/>
<comment type="cofactor">
    <cofactor evidence="6">
        <name>Zn(2+)</name>
        <dbReference type="ChEBI" id="CHEBI:29105"/>
    </cofactor>
    <text evidence="6">Binds 1 zinc ion.</text>
</comment>
<evidence type="ECO:0000313" key="10">
    <source>
        <dbReference type="Proteomes" id="UP000246635"/>
    </source>
</evidence>
<evidence type="ECO:0000256" key="4">
    <source>
        <dbReference type="ARBA" id="ARBA00022833"/>
    </source>
</evidence>
<dbReference type="Gene3D" id="1.10.1370.30">
    <property type="match status" value="1"/>
</dbReference>
<dbReference type="Pfam" id="PF08439">
    <property type="entry name" value="Peptidase_M3_N"/>
    <property type="match status" value="1"/>
</dbReference>
<dbReference type="RefSeq" id="WP_110044576.1">
    <property type="nucleotide sequence ID" value="NZ_CP054613.1"/>
</dbReference>
<evidence type="ECO:0000256" key="1">
    <source>
        <dbReference type="ARBA" id="ARBA00022670"/>
    </source>
</evidence>
<dbReference type="GO" id="GO:0046872">
    <property type="term" value="F:metal ion binding"/>
    <property type="evidence" value="ECO:0007669"/>
    <property type="project" value="UniProtKB-UniRule"/>
</dbReference>
<dbReference type="GO" id="GO:0004181">
    <property type="term" value="F:metallocarboxypeptidase activity"/>
    <property type="evidence" value="ECO:0007669"/>
    <property type="project" value="InterPro"/>
</dbReference>
<dbReference type="CDD" id="cd09607">
    <property type="entry name" value="M3B_PepF"/>
    <property type="match status" value="1"/>
</dbReference>
<evidence type="ECO:0000256" key="6">
    <source>
        <dbReference type="RuleBase" id="RU003435"/>
    </source>
</evidence>
<dbReference type="PANTHER" id="PTHR34217:SF1">
    <property type="entry name" value="CARBOXYPEPTIDASE 1"/>
    <property type="match status" value="1"/>
</dbReference>
<name>A0A2V2YT41_9BACL</name>
<dbReference type="GO" id="GO:0006508">
    <property type="term" value="P:proteolysis"/>
    <property type="evidence" value="ECO:0007669"/>
    <property type="project" value="UniProtKB-KW"/>
</dbReference>
<evidence type="ECO:0000256" key="3">
    <source>
        <dbReference type="ARBA" id="ARBA00022801"/>
    </source>
</evidence>
<dbReference type="Pfam" id="PF01432">
    <property type="entry name" value="Peptidase_M3"/>
    <property type="match status" value="1"/>
</dbReference>
<evidence type="ECO:0000259" key="8">
    <source>
        <dbReference type="Pfam" id="PF08439"/>
    </source>
</evidence>
<dbReference type="OrthoDB" id="9769691at2"/>
<keyword evidence="10" id="KW-1185">Reference proteome</keyword>
<reference evidence="9 10" key="1">
    <citation type="submission" date="2018-05" db="EMBL/GenBank/DDBJ databases">
        <title>Genomic Encyclopedia of Type Strains, Phase III (KMG-III): the genomes of soil and plant-associated and newly described type strains.</title>
        <authorList>
            <person name="Whitman W."/>
        </authorList>
    </citation>
    <scope>NUCLEOTIDE SEQUENCE [LARGE SCALE GENOMIC DNA]</scope>
    <source>
        <strain evidence="9 10">CECT 5696</strain>
    </source>
</reference>
<dbReference type="InterPro" id="IPR034006">
    <property type="entry name" value="M3B_PepF_2"/>
</dbReference>
<feature type="domain" description="Peptidase M3A/M3B catalytic" evidence="7">
    <location>
        <begin position="208"/>
        <end position="585"/>
    </location>
</feature>
<evidence type="ECO:0000313" key="9">
    <source>
        <dbReference type="EMBL" id="PWW02543.1"/>
    </source>
</evidence>
<dbReference type="InterPro" id="IPR001567">
    <property type="entry name" value="Pept_M3A_M3B_dom"/>
</dbReference>
<dbReference type="Proteomes" id="UP000246635">
    <property type="component" value="Unassembled WGS sequence"/>
</dbReference>
<dbReference type="SUPFAM" id="SSF55486">
    <property type="entry name" value="Metalloproteases ('zincins'), catalytic domain"/>
    <property type="match status" value="1"/>
</dbReference>
<keyword evidence="2 6" id="KW-0479">Metal-binding</keyword>
<feature type="domain" description="Oligopeptidase F N-terminal" evidence="8">
    <location>
        <begin position="119"/>
        <end position="186"/>
    </location>
</feature>
<dbReference type="PANTHER" id="PTHR34217">
    <property type="entry name" value="METAL-DEPENDENT CARBOXYPEPTIDASE"/>
    <property type="match status" value="1"/>
</dbReference>
<keyword evidence="4 6" id="KW-0862">Zinc</keyword>
<gene>
    <name evidence="9" type="ORF">DFQ01_109168</name>
</gene>
<dbReference type="GO" id="GO:0004222">
    <property type="term" value="F:metalloendopeptidase activity"/>
    <property type="evidence" value="ECO:0007669"/>
    <property type="project" value="InterPro"/>
</dbReference>
<comment type="similarity">
    <text evidence="6">Belongs to the peptidase M3 family.</text>
</comment>
<dbReference type="NCBIfam" id="TIGR02290">
    <property type="entry name" value="M3_fam_3"/>
    <property type="match status" value="1"/>
</dbReference>
<comment type="caution">
    <text evidence="9">The sequence shown here is derived from an EMBL/GenBank/DDBJ whole genome shotgun (WGS) entry which is preliminary data.</text>
</comment>
<evidence type="ECO:0000256" key="2">
    <source>
        <dbReference type="ARBA" id="ARBA00022723"/>
    </source>
</evidence>
<dbReference type="InterPro" id="IPR013647">
    <property type="entry name" value="OligopepF_N_dom"/>
</dbReference>
<dbReference type="InterPro" id="IPR001333">
    <property type="entry name" value="Peptidase_M32_Taq"/>
</dbReference>
<evidence type="ECO:0000256" key="5">
    <source>
        <dbReference type="ARBA" id="ARBA00023049"/>
    </source>
</evidence>
<protein>
    <submittedName>
        <fullName evidence="9">PepF/M3 family oligoendopeptidase</fullName>
    </submittedName>
</protein>